<sequence>MLHRLQIENIAIVERQTLHLTQGLTVITGETGAGKSILIDALSVVLGARADSGVVRQGCEQAQVSAVFRLSESMINWLRERDLTLEEAEEDDCVIRRVITAKGRSRCYLNDRPVSLQTLKELGEQLVDIHGQHAHQSLLKLDVQRDILDAMATDPNCRAQVTRMYQEWRELNQALTTLGGEARDRDARLALLRYQVQELEQFELTDTALKELSEEHKLCANSQRLLDNVQRVLSYLDAEDGTSIITTLNQANRELAEVCHFDPRLNQLKQQLDSLLIQADDLTSELRHYSHHVDLDPNRLSILEEKLSDLQDLARKHRVNMMELPDYFTRLSEQLKELEHYEQRAAELEQQQQAALIRYQKAAEALRQERLNHAVPLAQQITETMSQLGMPGGQLRIEVEPLNQSIPSVSGWDRVEFLVSANPGQSPKPLHKVASGGELSRISLAIQVMTAQRSGVPTLIFDEVDVGIGGGVAEIVGKLLRQLGRQRQVLCITHLPQVACQGDSHLQVRKIMTEQQTHTCIQTLTPTQRVEEIARMLGGIDITAQTLAHAEEMLGW</sequence>
<dbReference type="PANTHER" id="PTHR11059">
    <property type="entry name" value="DNA REPAIR PROTEIN RECN"/>
    <property type="match status" value="1"/>
</dbReference>
<dbReference type="Gene3D" id="3.40.50.300">
    <property type="entry name" value="P-loop containing nucleotide triphosphate hydrolases"/>
    <property type="match status" value="2"/>
</dbReference>
<accession>A0A251XBL3</accession>
<dbReference type="NCBIfam" id="TIGR00634">
    <property type="entry name" value="recN"/>
    <property type="match status" value="1"/>
</dbReference>
<evidence type="ECO:0000256" key="4">
    <source>
        <dbReference type="ARBA" id="ARBA00022741"/>
    </source>
</evidence>
<dbReference type="PIRSF" id="PIRSF003128">
    <property type="entry name" value="RecN"/>
    <property type="match status" value="1"/>
</dbReference>
<keyword evidence="13" id="KW-1185">Reference proteome</keyword>
<comment type="function">
    <text evidence="1 9">May be involved in recombinational repair of damaged DNA.</text>
</comment>
<evidence type="ECO:0000256" key="7">
    <source>
        <dbReference type="ARBA" id="ARBA00023204"/>
    </source>
</evidence>
<evidence type="ECO:0000256" key="5">
    <source>
        <dbReference type="ARBA" id="ARBA00022763"/>
    </source>
</evidence>
<evidence type="ECO:0000256" key="8">
    <source>
        <dbReference type="ARBA" id="ARBA00033408"/>
    </source>
</evidence>
<dbReference type="RefSeq" id="WP_086486766.1">
    <property type="nucleotide sequence ID" value="NZ_MSLT01000002.1"/>
</dbReference>
<dbReference type="NCBIfam" id="NF008121">
    <property type="entry name" value="PRK10869.1"/>
    <property type="match status" value="1"/>
</dbReference>
<dbReference type="Pfam" id="PF02463">
    <property type="entry name" value="SMC_N"/>
    <property type="match status" value="1"/>
</dbReference>
<dbReference type="PANTHER" id="PTHR11059:SF0">
    <property type="entry name" value="DNA REPAIR PROTEIN RECN"/>
    <property type="match status" value="1"/>
</dbReference>
<dbReference type="FunFam" id="3.40.50.300:FF:000356">
    <property type="entry name" value="DNA repair protein RecN"/>
    <property type="match status" value="1"/>
</dbReference>
<dbReference type="Proteomes" id="UP000194798">
    <property type="component" value="Unassembled WGS sequence"/>
</dbReference>
<feature type="domain" description="RecF/RecN/SMC N-terminal" evidence="11">
    <location>
        <begin position="2"/>
        <end position="510"/>
    </location>
</feature>
<dbReference type="FunFam" id="3.40.50.300:FF:000319">
    <property type="entry name" value="DNA repair protein RecN"/>
    <property type="match status" value="1"/>
</dbReference>
<evidence type="ECO:0000256" key="3">
    <source>
        <dbReference type="ARBA" id="ARBA00021315"/>
    </source>
</evidence>
<evidence type="ECO:0000259" key="11">
    <source>
        <dbReference type="Pfam" id="PF02463"/>
    </source>
</evidence>
<gene>
    <name evidence="12" type="ORF">TPSD3_01150</name>
</gene>
<evidence type="ECO:0000256" key="9">
    <source>
        <dbReference type="PIRNR" id="PIRNR003128"/>
    </source>
</evidence>
<name>A0A251XBL3_9GAMM</name>
<keyword evidence="10" id="KW-0175">Coiled coil</keyword>
<evidence type="ECO:0000256" key="6">
    <source>
        <dbReference type="ARBA" id="ARBA00022840"/>
    </source>
</evidence>
<dbReference type="GO" id="GO:0009432">
    <property type="term" value="P:SOS response"/>
    <property type="evidence" value="ECO:0007669"/>
    <property type="project" value="UniProtKB-ARBA"/>
</dbReference>
<dbReference type="CDD" id="cd03241">
    <property type="entry name" value="ABC_RecN"/>
    <property type="match status" value="2"/>
</dbReference>
<keyword evidence="5 9" id="KW-0227">DNA damage</keyword>
<keyword evidence="4" id="KW-0547">Nucleotide-binding</keyword>
<evidence type="ECO:0000313" key="13">
    <source>
        <dbReference type="Proteomes" id="UP000194798"/>
    </source>
</evidence>
<dbReference type="AlphaFoldDB" id="A0A251XBL3"/>
<evidence type="ECO:0000256" key="2">
    <source>
        <dbReference type="ARBA" id="ARBA00009441"/>
    </source>
</evidence>
<dbReference type="SUPFAM" id="SSF52540">
    <property type="entry name" value="P-loop containing nucleoside triphosphate hydrolases"/>
    <property type="match status" value="1"/>
</dbReference>
<evidence type="ECO:0000313" key="12">
    <source>
        <dbReference type="EMBL" id="OUD16040.1"/>
    </source>
</evidence>
<dbReference type="GO" id="GO:0043590">
    <property type="term" value="C:bacterial nucleoid"/>
    <property type="evidence" value="ECO:0007669"/>
    <property type="project" value="TreeGrafter"/>
</dbReference>
<keyword evidence="7 9" id="KW-0234">DNA repair</keyword>
<comment type="caution">
    <text evidence="12">The sequence shown here is derived from an EMBL/GenBank/DDBJ whole genome shotgun (WGS) entry which is preliminary data.</text>
</comment>
<dbReference type="GO" id="GO:0006281">
    <property type="term" value="P:DNA repair"/>
    <property type="evidence" value="ECO:0007669"/>
    <property type="project" value="UniProtKB-KW"/>
</dbReference>
<evidence type="ECO:0000256" key="10">
    <source>
        <dbReference type="SAM" id="Coils"/>
    </source>
</evidence>
<protein>
    <recommendedName>
        <fullName evidence="3 9">DNA repair protein RecN</fullName>
    </recommendedName>
    <alternativeName>
        <fullName evidence="8 9">Recombination protein N</fullName>
    </alternativeName>
</protein>
<dbReference type="InterPro" id="IPR004604">
    <property type="entry name" value="DNA_recomb/repair_RecN"/>
</dbReference>
<organism evidence="12 13">
    <name type="scientific">Thioflexithrix psekupsensis</name>
    <dbReference type="NCBI Taxonomy" id="1570016"/>
    <lineage>
        <taxon>Bacteria</taxon>
        <taxon>Pseudomonadati</taxon>
        <taxon>Pseudomonadota</taxon>
        <taxon>Gammaproteobacteria</taxon>
        <taxon>Thiotrichales</taxon>
        <taxon>Thioflexithrix</taxon>
    </lineage>
</organism>
<reference evidence="12 13" key="1">
    <citation type="submission" date="2016-12" db="EMBL/GenBank/DDBJ databases">
        <title>Thioflexothrix psekupsii D3 genome sequencing and assembly.</title>
        <authorList>
            <person name="Fomenkov A."/>
            <person name="Vincze T."/>
            <person name="Grabovich M."/>
            <person name="Anton B.P."/>
            <person name="Dubinina G."/>
            <person name="Orlova M."/>
            <person name="Belousova E."/>
            <person name="Roberts R.J."/>
        </authorList>
    </citation>
    <scope>NUCLEOTIDE SEQUENCE [LARGE SCALE GENOMIC DNA]</scope>
    <source>
        <strain evidence="12">D3</strain>
    </source>
</reference>
<evidence type="ECO:0000256" key="1">
    <source>
        <dbReference type="ARBA" id="ARBA00003618"/>
    </source>
</evidence>
<proteinExistence type="inferred from homology"/>
<feature type="coiled-coil region" evidence="10">
    <location>
        <begin position="265"/>
        <end position="369"/>
    </location>
</feature>
<dbReference type="InterPro" id="IPR027417">
    <property type="entry name" value="P-loop_NTPase"/>
</dbReference>
<dbReference type="InterPro" id="IPR003395">
    <property type="entry name" value="RecF/RecN/SMC_N"/>
</dbReference>
<dbReference type="OrthoDB" id="9806954at2"/>
<keyword evidence="6" id="KW-0067">ATP-binding</keyword>
<dbReference type="GO" id="GO:0006310">
    <property type="term" value="P:DNA recombination"/>
    <property type="evidence" value="ECO:0007669"/>
    <property type="project" value="InterPro"/>
</dbReference>
<dbReference type="GO" id="GO:0005524">
    <property type="term" value="F:ATP binding"/>
    <property type="evidence" value="ECO:0007669"/>
    <property type="project" value="UniProtKB-KW"/>
</dbReference>
<comment type="similarity">
    <text evidence="2 9">Belongs to the RecN family.</text>
</comment>
<dbReference type="EMBL" id="MSLT01000002">
    <property type="protein sequence ID" value="OUD16040.1"/>
    <property type="molecule type" value="Genomic_DNA"/>
</dbReference>